<dbReference type="PANTHER" id="PTHR45764">
    <property type="entry name" value="BZIP TRANSCRIPTION FACTOR 44"/>
    <property type="match status" value="1"/>
</dbReference>
<keyword evidence="4" id="KW-0804">Transcription</keyword>
<dbReference type="Pfam" id="PF00170">
    <property type="entry name" value="bZIP_1"/>
    <property type="match status" value="1"/>
</dbReference>
<reference evidence="8" key="2">
    <citation type="submission" date="2021-02" db="EMBL/GenBank/DDBJ databases">
        <authorList>
            <person name="Kimball J.A."/>
            <person name="Haas M.W."/>
            <person name="Macchietto M."/>
            <person name="Kono T."/>
            <person name="Duquette J."/>
            <person name="Shao M."/>
        </authorList>
    </citation>
    <scope>NUCLEOTIDE SEQUENCE</scope>
    <source>
        <tissue evidence="8">Fresh leaf tissue</tissue>
    </source>
</reference>
<evidence type="ECO:0000256" key="6">
    <source>
        <dbReference type="SAM" id="MobiDB-lite"/>
    </source>
</evidence>
<gene>
    <name evidence="8" type="ORF">GUJ93_ZPchr0009g2442</name>
</gene>
<name>A0A8J5VJ58_ZIZPA</name>
<dbReference type="FunFam" id="1.20.5.170:FF:000020">
    <property type="entry name" value="BZIP transcription factor"/>
    <property type="match status" value="1"/>
</dbReference>
<sequence length="148" mass="15970">MAAALDLDAFLADVGFGIEVGQADVPPEEEEDDERMRRLRRKISNRESARRSRARKQRRLDELRGEAAALRAANWDIAARLRGVSARAALVSLANARLRAEAHALARRLAAARRALVLRQLYAAAVASSASTAGAAAFELQALASLIA</sequence>
<reference evidence="8" key="1">
    <citation type="journal article" date="2021" name="bioRxiv">
        <title>Whole Genome Assembly and Annotation of Northern Wild Rice, Zizania palustris L., Supports a Whole Genome Duplication in the Zizania Genus.</title>
        <authorList>
            <person name="Haas M."/>
            <person name="Kono T."/>
            <person name="Macchietto M."/>
            <person name="Millas R."/>
            <person name="McGilp L."/>
            <person name="Shao M."/>
            <person name="Duquette J."/>
            <person name="Hirsch C.N."/>
            <person name="Kimball J."/>
        </authorList>
    </citation>
    <scope>NUCLEOTIDE SEQUENCE</scope>
    <source>
        <tissue evidence="8">Fresh leaf tissue</tissue>
    </source>
</reference>
<comment type="subcellular location">
    <subcellularLocation>
        <location evidence="1">Nucleus</location>
    </subcellularLocation>
</comment>
<dbReference type="GO" id="GO:0000976">
    <property type="term" value="F:transcription cis-regulatory region binding"/>
    <property type="evidence" value="ECO:0007669"/>
    <property type="project" value="TreeGrafter"/>
</dbReference>
<evidence type="ECO:0000256" key="3">
    <source>
        <dbReference type="ARBA" id="ARBA00023125"/>
    </source>
</evidence>
<dbReference type="AlphaFoldDB" id="A0A8J5VJ58"/>
<evidence type="ECO:0000256" key="2">
    <source>
        <dbReference type="ARBA" id="ARBA00023015"/>
    </source>
</evidence>
<dbReference type="GO" id="GO:0005634">
    <property type="term" value="C:nucleus"/>
    <property type="evidence" value="ECO:0007669"/>
    <property type="project" value="UniProtKB-SubCell"/>
</dbReference>
<evidence type="ECO:0000313" key="8">
    <source>
        <dbReference type="EMBL" id="KAG8049368.1"/>
    </source>
</evidence>
<feature type="region of interest" description="Disordered" evidence="6">
    <location>
        <begin position="23"/>
        <end position="57"/>
    </location>
</feature>
<accession>A0A8J5VJ58</accession>
<proteinExistence type="predicted"/>
<feature type="domain" description="BZIP" evidence="7">
    <location>
        <begin position="35"/>
        <end position="81"/>
    </location>
</feature>
<evidence type="ECO:0000313" key="9">
    <source>
        <dbReference type="Proteomes" id="UP000729402"/>
    </source>
</evidence>
<keyword evidence="9" id="KW-1185">Reference proteome</keyword>
<dbReference type="Proteomes" id="UP000729402">
    <property type="component" value="Unassembled WGS sequence"/>
</dbReference>
<keyword evidence="5" id="KW-0539">Nucleus</keyword>
<dbReference type="InterPro" id="IPR004827">
    <property type="entry name" value="bZIP"/>
</dbReference>
<evidence type="ECO:0000256" key="1">
    <source>
        <dbReference type="ARBA" id="ARBA00004123"/>
    </source>
</evidence>
<protein>
    <recommendedName>
        <fullName evidence="7">BZIP domain-containing protein</fullName>
    </recommendedName>
</protein>
<comment type="caution">
    <text evidence="8">The sequence shown here is derived from an EMBL/GenBank/DDBJ whole genome shotgun (WGS) entry which is preliminary data.</text>
</comment>
<dbReference type="EMBL" id="JAAALK010000289">
    <property type="protein sequence ID" value="KAG8049368.1"/>
    <property type="molecule type" value="Genomic_DNA"/>
</dbReference>
<dbReference type="GO" id="GO:0003700">
    <property type="term" value="F:DNA-binding transcription factor activity"/>
    <property type="evidence" value="ECO:0007669"/>
    <property type="project" value="InterPro"/>
</dbReference>
<dbReference type="PROSITE" id="PS50217">
    <property type="entry name" value="BZIP"/>
    <property type="match status" value="1"/>
</dbReference>
<keyword evidence="3" id="KW-0238">DNA-binding</keyword>
<dbReference type="SMART" id="SM00338">
    <property type="entry name" value="BRLZ"/>
    <property type="match status" value="1"/>
</dbReference>
<evidence type="ECO:0000256" key="4">
    <source>
        <dbReference type="ARBA" id="ARBA00023163"/>
    </source>
</evidence>
<organism evidence="8 9">
    <name type="scientific">Zizania palustris</name>
    <name type="common">Northern wild rice</name>
    <dbReference type="NCBI Taxonomy" id="103762"/>
    <lineage>
        <taxon>Eukaryota</taxon>
        <taxon>Viridiplantae</taxon>
        <taxon>Streptophyta</taxon>
        <taxon>Embryophyta</taxon>
        <taxon>Tracheophyta</taxon>
        <taxon>Spermatophyta</taxon>
        <taxon>Magnoliopsida</taxon>
        <taxon>Liliopsida</taxon>
        <taxon>Poales</taxon>
        <taxon>Poaceae</taxon>
        <taxon>BOP clade</taxon>
        <taxon>Oryzoideae</taxon>
        <taxon>Oryzeae</taxon>
        <taxon>Zizaniinae</taxon>
        <taxon>Zizania</taxon>
    </lineage>
</organism>
<keyword evidence="2" id="KW-0805">Transcription regulation</keyword>
<dbReference type="PANTHER" id="PTHR45764:SF7">
    <property type="entry name" value="OS09G0474000 PROTEIN"/>
    <property type="match status" value="1"/>
</dbReference>
<dbReference type="GO" id="GO:0045893">
    <property type="term" value="P:positive regulation of DNA-templated transcription"/>
    <property type="evidence" value="ECO:0007669"/>
    <property type="project" value="TreeGrafter"/>
</dbReference>
<dbReference type="PROSITE" id="PS00036">
    <property type="entry name" value="BZIP_BASIC"/>
    <property type="match status" value="1"/>
</dbReference>
<evidence type="ECO:0000259" key="7">
    <source>
        <dbReference type="PROSITE" id="PS50217"/>
    </source>
</evidence>
<evidence type="ECO:0000256" key="5">
    <source>
        <dbReference type="ARBA" id="ARBA00023242"/>
    </source>
</evidence>